<dbReference type="InterPro" id="IPR040304">
    <property type="entry name" value="ATG8-IP-1/2"/>
</dbReference>
<dbReference type="Proteomes" id="UP000734854">
    <property type="component" value="Unassembled WGS sequence"/>
</dbReference>
<feature type="compositionally biased region" description="Basic and acidic residues" evidence="1">
    <location>
        <begin position="167"/>
        <end position="185"/>
    </location>
</feature>
<gene>
    <name evidence="2" type="ORF">ZIOFF_070764</name>
</gene>
<evidence type="ECO:0000256" key="1">
    <source>
        <dbReference type="SAM" id="MobiDB-lite"/>
    </source>
</evidence>
<sequence>MADEEKGSQGTCSDAVDWEVVSMTASIYAAAPGPADFAPPYESKDKEKDSSAPLFMSSHFVFPPMEHEGLESKDKNEIDNKFKETDAEPDKTLKESLISELESLHGIQFYEKDNDLSVGNIDSNEGKVLREMSLALDEQVLPASEGFHDFHAETGISGDSHCSPQADKLKSSYSPEKEENTSERHGIPCGTWWKRHAVTLYNHAKEANTFWSVLVAAALVGFAILGQRKQAAKPELQQLKLHFGPNDQPVNLTLGPMNQIKCIFTSDHQQSSPLGAAAVAAYN</sequence>
<protein>
    <submittedName>
        <fullName evidence="2">Uncharacterized protein</fullName>
    </submittedName>
</protein>
<feature type="compositionally biased region" description="Low complexity" evidence="1">
    <location>
        <begin position="31"/>
        <end position="40"/>
    </location>
</feature>
<name>A0A8J5ETA4_ZINOF</name>
<reference evidence="2 3" key="1">
    <citation type="submission" date="2020-08" db="EMBL/GenBank/DDBJ databases">
        <title>Plant Genome Project.</title>
        <authorList>
            <person name="Zhang R.-G."/>
        </authorList>
    </citation>
    <scope>NUCLEOTIDE SEQUENCE [LARGE SCALE GENOMIC DNA]</scope>
    <source>
        <tissue evidence="2">Rhizome</tissue>
    </source>
</reference>
<accession>A0A8J5ETA4</accession>
<dbReference type="OrthoDB" id="604034at2759"/>
<dbReference type="PANTHER" id="PTHR34797">
    <property type="entry name" value="ATG8-INTERACTING PROTEIN 2"/>
    <property type="match status" value="1"/>
</dbReference>
<evidence type="ECO:0000313" key="2">
    <source>
        <dbReference type="EMBL" id="KAG6469831.1"/>
    </source>
</evidence>
<organism evidence="2 3">
    <name type="scientific">Zingiber officinale</name>
    <name type="common">Ginger</name>
    <name type="synonym">Amomum zingiber</name>
    <dbReference type="NCBI Taxonomy" id="94328"/>
    <lineage>
        <taxon>Eukaryota</taxon>
        <taxon>Viridiplantae</taxon>
        <taxon>Streptophyta</taxon>
        <taxon>Embryophyta</taxon>
        <taxon>Tracheophyta</taxon>
        <taxon>Spermatophyta</taxon>
        <taxon>Magnoliopsida</taxon>
        <taxon>Liliopsida</taxon>
        <taxon>Zingiberales</taxon>
        <taxon>Zingiberaceae</taxon>
        <taxon>Zingiber</taxon>
    </lineage>
</organism>
<dbReference type="PANTHER" id="PTHR34797:SF1">
    <property type="entry name" value="ATG8-INTERACTING PROTEIN 2"/>
    <property type="match status" value="1"/>
</dbReference>
<comment type="caution">
    <text evidence="2">The sequence shown here is derived from an EMBL/GenBank/DDBJ whole genome shotgun (WGS) entry which is preliminary data.</text>
</comment>
<dbReference type="EMBL" id="JACMSC010000021">
    <property type="protein sequence ID" value="KAG6469831.1"/>
    <property type="molecule type" value="Genomic_DNA"/>
</dbReference>
<proteinExistence type="predicted"/>
<feature type="region of interest" description="Disordered" evidence="1">
    <location>
        <begin position="152"/>
        <end position="185"/>
    </location>
</feature>
<feature type="region of interest" description="Disordered" evidence="1">
    <location>
        <begin position="31"/>
        <end position="51"/>
    </location>
</feature>
<dbReference type="AlphaFoldDB" id="A0A8J5ETA4"/>
<evidence type="ECO:0000313" key="3">
    <source>
        <dbReference type="Proteomes" id="UP000734854"/>
    </source>
</evidence>
<keyword evidence="3" id="KW-1185">Reference proteome</keyword>